<dbReference type="GO" id="GO:0004553">
    <property type="term" value="F:hydrolase activity, hydrolyzing O-glycosyl compounds"/>
    <property type="evidence" value="ECO:0007669"/>
    <property type="project" value="InterPro"/>
</dbReference>
<keyword evidence="4" id="KW-1185">Reference proteome</keyword>
<dbReference type="PANTHER" id="PTHR38121:SF5">
    <property type="entry name" value="GH16 DOMAIN-CONTAINING PROTEIN"/>
    <property type="match status" value="1"/>
</dbReference>
<feature type="chain" id="PRO_5043046793" evidence="1">
    <location>
        <begin position="41"/>
        <end position="401"/>
    </location>
</feature>
<protein>
    <submittedName>
        <fullName evidence="3">Concanavalin A-like lectin/glucanase domain-containing protein</fullName>
    </submittedName>
</protein>
<name>A0AAN6PFL6_9PEZI</name>
<dbReference type="Proteomes" id="UP001303115">
    <property type="component" value="Unassembled WGS sequence"/>
</dbReference>
<evidence type="ECO:0000259" key="2">
    <source>
        <dbReference type="PROSITE" id="PS51762"/>
    </source>
</evidence>
<keyword evidence="1" id="KW-0732">Signal</keyword>
<accession>A0AAN6PFL6</accession>
<dbReference type="Pfam" id="PF00722">
    <property type="entry name" value="Glyco_hydro_16"/>
    <property type="match status" value="1"/>
</dbReference>
<evidence type="ECO:0000313" key="4">
    <source>
        <dbReference type="Proteomes" id="UP001303115"/>
    </source>
</evidence>
<dbReference type="PROSITE" id="PS51762">
    <property type="entry name" value="GH16_2"/>
    <property type="match status" value="1"/>
</dbReference>
<feature type="signal peptide" evidence="1">
    <location>
        <begin position="1"/>
        <end position="40"/>
    </location>
</feature>
<dbReference type="PANTHER" id="PTHR38121">
    <property type="entry name" value="GH16 DOMAIN-CONTAINING PROTEIN"/>
    <property type="match status" value="1"/>
</dbReference>
<feature type="domain" description="GH16" evidence="2">
    <location>
        <begin position="88"/>
        <end position="314"/>
    </location>
</feature>
<proteinExistence type="predicted"/>
<evidence type="ECO:0000256" key="1">
    <source>
        <dbReference type="SAM" id="SignalP"/>
    </source>
</evidence>
<gene>
    <name evidence="3" type="ORF">C8A01DRAFT_47286</name>
</gene>
<comment type="caution">
    <text evidence="3">The sequence shown here is derived from an EMBL/GenBank/DDBJ whole genome shotgun (WGS) entry which is preliminary data.</text>
</comment>
<dbReference type="InterPro" id="IPR000757">
    <property type="entry name" value="Beta-glucanase-like"/>
</dbReference>
<sequence>MPTPRHRSPLGCSLPFIHSTITFVLLLLLCCCFCPPLALADCECGYLATVDGGSEHALFTDLLETNFARLANDDTNQNGNNDNNGISQDTDWAPQAFNLTRERARGVYGEMFAVENVRYHHHDAEDHAGEGGLELVVRSEVVDGMVSGAELDTERLDLWWGTFRAVVKVPGVGGSCAAFFWYFNDTQEIDMEFLTKDFNATNSSYPVNLVLQSREAALAGYDASQTGNFIQAYLPFDPTETFHEYRIDYLPGRVLFYADGELLARMAGPAVPSSPGHLILQHWSNGNERWSGGPPARDAALVVRSVKAYFNSSMGQRQRDWAGRCRDPAAPRTVCGIPDVTPGNWSAADWFFGDHGNMTNNQTVSEESGGARSRELWWSTVGGLLLVDTTRGNFTFDLGQM</sequence>
<dbReference type="EMBL" id="MU854407">
    <property type="protein sequence ID" value="KAK4039208.1"/>
    <property type="molecule type" value="Genomic_DNA"/>
</dbReference>
<dbReference type="GO" id="GO:0005975">
    <property type="term" value="P:carbohydrate metabolic process"/>
    <property type="evidence" value="ECO:0007669"/>
    <property type="project" value="InterPro"/>
</dbReference>
<dbReference type="AlphaFoldDB" id="A0AAN6PFL6"/>
<dbReference type="InterPro" id="IPR013320">
    <property type="entry name" value="ConA-like_dom_sf"/>
</dbReference>
<evidence type="ECO:0000313" key="3">
    <source>
        <dbReference type="EMBL" id="KAK4039208.1"/>
    </source>
</evidence>
<dbReference type="CDD" id="cd00413">
    <property type="entry name" value="Glyco_hydrolase_16"/>
    <property type="match status" value="1"/>
</dbReference>
<dbReference type="Gene3D" id="2.60.120.200">
    <property type="match status" value="1"/>
</dbReference>
<dbReference type="SUPFAM" id="SSF49899">
    <property type="entry name" value="Concanavalin A-like lectins/glucanases"/>
    <property type="match status" value="2"/>
</dbReference>
<reference evidence="4" key="1">
    <citation type="journal article" date="2023" name="Mol. Phylogenet. Evol.">
        <title>Genome-scale phylogeny and comparative genomics of the fungal order Sordariales.</title>
        <authorList>
            <person name="Hensen N."/>
            <person name="Bonometti L."/>
            <person name="Westerberg I."/>
            <person name="Brannstrom I.O."/>
            <person name="Guillou S."/>
            <person name="Cros-Aarteil S."/>
            <person name="Calhoun S."/>
            <person name="Haridas S."/>
            <person name="Kuo A."/>
            <person name="Mondo S."/>
            <person name="Pangilinan J."/>
            <person name="Riley R."/>
            <person name="LaButti K."/>
            <person name="Andreopoulos B."/>
            <person name="Lipzen A."/>
            <person name="Chen C."/>
            <person name="Yan M."/>
            <person name="Daum C."/>
            <person name="Ng V."/>
            <person name="Clum A."/>
            <person name="Steindorff A."/>
            <person name="Ohm R.A."/>
            <person name="Martin F."/>
            <person name="Silar P."/>
            <person name="Natvig D.O."/>
            <person name="Lalanne C."/>
            <person name="Gautier V."/>
            <person name="Ament-Velasquez S.L."/>
            <person name="Kruys A."/>
            <person name="Hutchinson M.I."/>
            <person name="Powell A.J."/>
            <person name="Barry K."/>
            <person name="Miller A.N."/>
            <person name="Grigoriev I.V."/>
            <person name="Debuchy R."/>
            <person name="Gladieux P."/>
            <person name="Hiltunen Thoren M."/>
            <person name="Johannesson H."/>
        </authorList>
    </citation>
    <scope>NUCLEOTIDE SEQUENCE [LARGE SCALE GENOMIC DNA]</scope>
    <source>
        <strain evidence="4">CBS 284.82</strain>
    </source>
</reference>
<organism evidence="3 4">
    <name type="scientific">Parachaetomium inaequale</name>
    <dbReference type="NCBI Taxonomy" id="2588326"/>
    <lineage>
        <taxon>Eukaryota</taxon>
        <taxon>Fungi</taxon>
        <taxon>Dikarya</taxon>
        <taxon>Ascomycota</taxon>
        <taxon>Pezizomycotina</taxon>
        <taxon>Sordariomycetes</taxon>
        <taxon>Sordariomycetidae</taxon>
        <taxon>Sordariales</taxon>
        <taxon>Chaetomiaceae</taxon>
        <taxon>Parachaetomium</taxon>
    </lineage>
</organism>